<evidence type="ECO:0000256" key="6">
    <source>
        <dbReference type="ARBA" id="ARBA00022448"/>
    </source>
</evidence>
<evidence type="ECO:0000256" key="10">
    <source>
        <dbReference type="ARBA" id="ARBA00022692"/>
    </source>
</evidence>
<evidence type="ECO:0000256" key="1">
    <source>
        <dbReference type="ARBA" id="ARBA00001970"/>
    </source>
</evidence>
<feature type="binding site" evidence="19">
    <location>
        <position position="255"/>
    </location>
    <ligand>
        <name>Cu cation</name>
        <dbReference type="ChEBI" id="CHEBI:23378"/>
        <label>B</label>
    </ligand>
</feature>
<feature type="transmembrane region" description="Helical" evidence="21">
    <location>
        <begin position="90"/>
        <end position="113"/>
    </location>
</feature>
<keyword evidence="7" id="KW-1003">Cell membrane</keyword>
<dbReference type="InterPro" id="IPR000883">
    <property type="entry name" value="Cyt_C_Oxase_1"/>
</dbReference>
<feature type="transmembrane region" description="Helical" evidence="21">
    <location>
        <begin position="271"/>
        <end position="291"/>
    </location>
</feature>
<feature type="binding site" evidence="19">
    <location>
        <position position="254"/>
    </location>
    <ligand>
        <name>Cu cation</name>
        <dbReference type="ChEBI" id="CHEBI:23378"/>
        <label>B</label>
    </ligand>
</feature>
<reference evidence="23" key="1">
    <citation type="submission" date="2023-04" db="EMBL/GenBank/DDBJ databases">
        <title>Complete genome sequence of Temperatibacter marinus.</title>
        <authorList>
            <person name="Rong J.-C."/>
            <person name="Yi M.-L."/>
            <person name="Zhao Q."/>
        </authorList>
    </citation>
    <scope>NUCLEOTIDE SEQUENCE</scope>
    <source>
        <strain evidence="23">NBRC 110045</strain>
    </source>
</reference>
<keyword evidence="10 20" id="KW-0812">Transmembrane</keyword>
<feature type="transmembrane region" description="Helical" evidence="21">
    <location>
        <begin position="59"/>
        <end position="78"/>
    </location>
</feature>
<evidence type="ECO:0000256" key="18">
    <source>
        <dbReference type="ARBA" id="ARBA00047816"/>
    </source>
</evidence>
<keyword evidence="24" id="KW-1185">Reference proteome</keyword>
<keyword evidence="14 21" id="KW-1133">Transmembrane helix</keyword>
<comment type="catalytic activity">
    <reaction evidence="18">
        <text>4 Fe(II)-[cytochrome c] + O2 + 8 H(+)(in) = 4 Fe(III)-[cytochrome c] + 2 H2O + 4 H(+)(out)</text>
        <dbReference type="Rhea" id="RHEA:11436"/>
        <dbReference type="Rhea" id="RHEA-COMP:10350"/>
        <dbReference type="Rhea" id="RHEA-COMP:14399"/>
        <dbReference type="ChEBI" id="CHEBI:15377"/>
        <dbReference type="ChEBI" id="CHEBI:15378"/>
        <dbReference type="ChEBI" id="CHEBI:15379"/>
        <dbReference type="ChEBI" id="CHEBI:29033"/>
        <dbReference type="ChEBI" id="CHEBI:29034"/>
        <dbReference type="EC" id="7.1.1.9"/>
    </reaction>
</comment>
<keyword evidence="17 21" id="KW-0472">Membrane</keyword>
<evidence type="ECO:0000313" key="23">
    <source>
        <dbReference type="EMBL" id="WND03398.1"/>
    </source>
</evidence>
<keyword evidence="12" id="KW-1278">Translocase</keyword>
<dbReference type="GO" id="GO:0015990">
    <property type="term" value="P:electron transport coupled proton transport"/>
    <property type="evidence" value="ECO:0007669"/>
    <property type="project" value="TreeGrafter"/>
</dbReference>
<evidence type="ECO:0000259" key="22">
    <source>
        <dbReference type="PROSITE" id="PS50855"/>
    </source>
</evidence>
<accession>A0AA52HB91</accession>
<dbReference type="GO" id="GO:0004129">
    <property type="term" value="F:cytochrome-c oxidase activity"/>
    <property type="evidence" value="ECO:0007669"/>
    <property type="project" value="UniProtKB-EC"/>
</dbReference>
<sequence>MTDTRTYNNDVVKKFTIASVFWGMAGFLVGLLIALQMAFPELNFGEYFTFGRLRPLHTSAVIFAFGGNVLFATSYYSVQRTCRTRLWGDGWATFTFWGYQIFIVLAALGYLTGVTQGKEYAEPEWYADLWLTIVWVAYLIVFLMTLRNRKEPHIYVANWFFLSFIVTVAILHLINNASIPVSWTKSYPLWGGVQSAMIQWWYGHNAVGFFLTAGFLGMMYYFVPKRANRPVYSYRLSILHFWSLIFIYIWAGPHHLQYTALPDWAQTLGATFSIMLWMPSWGGMINGMMTLSGAWHKLREDPVLKFMIVSLAFYGMSTFEGPLMSIKTVNALSHYTDWTIGHVHSGALGWVAFISFGCLYFMVPKLWGKEELYSLKLVNTHLWVSTVGIVLYITAMWVSGIMQGLMWRAYDSLGFLEYSFVETVQAMHPYYIIRAMGGALFVAGGCIMVYNIYKTITAMPDQQAQLTNDEEMAHAS</sequence>
<evidence type="ECO:0000256" key="7">
    <source>
        <dbReference type="ARBA" id="ARBA00022475"/>
    </source>
</evidence>
<comment type="similarity">
    <text evidence="4 20">Belongs to the heme-copper respiratory oxidase family.</text>
</comment>
<feature type="transmembrane region" description="Helical" evidence="21">
    <location>
        <begin position="343"/>
        <end position="362"/>
    </location>
</feature>
<evidence type="ECO:0000256" key="3">
    <source>
        <dbReference type="ARBA" id="ARBA00004673"/>
    </source>
</evidence>
<keyword evidence="13 20" id="KW-0249">Electron transport</keyword>
<feature type="binding site" evidence="19">
    <location>
        <position position="204"/>
    </location>
    <ligand>
        <name>Cu cation</name>
        <dbReference type="ChEBI" id="CHEBI:23378"/>
        <label>B</label>
    </ligand>
</feature>
<dbReference type="AlphaFoldDB" id="A0AA52HB91"/>
<evidence type="ECO:0000256" key="13">
    <source>
        <dbReference type="ARBA" id="ARBA00022982"/>
    </source>
</evidence>
<comment type="cofactor">
    <cofactor evidence="19">
        <name>heme</name>
        <dbReference type="ChEBI" id="CHEBI:30413"/>
    </cofactor>
    <text evidence="19">Binds 2 heme groups per subunit, denoted as high- and low-spin.</text>
</comment>
<gene>
    <name evidence="23" type="primary">ccoN</name>
    <name evidence="23" type="ORF">QGN29_03315</name>
</gene>
<dbReference type="PANTHER" id="PTHR10422">
    <property type="entry name" value="CYTOCHROME C OXIDASE SUBUNIT 1"/>
    <property type="match status" value="1"/>
</dbReference>
<evidence type="ECO:0000256" key="4">
    <source>
        <dbReference type="ARBA" id="ARBA00009578"/>
    </source>
</evidence>
<organism evidence="23 24">
    <name type="scientific">Temperatibacter marinus</name>
    <dbReference type="NCBI Taxonomy" id="1456591"/>
    <lineage>
        <taxon>Bacteria</taxon>
        <taxon>Pseudomonadati</taxon>
        <taxon>Pseudomonadota</taxon>
        <taxon>Alphaproteobacteria</taxon>
        <taxon>Kordiimonadales</taxon>
        <taxon>Temperatibacteraceae</taxon>
        <taxon>Temperatibacter</taxon>
    </lineage>
</organism>
<feature type="transmembrane region" description="Helical" evidence="21">
    <location>
        <begin position="382"/>
        <end position="410"/>
    </location>
</feature>
<dbReference type="FunFam" id="1.20.210.10:FF:000005">
    <property type="entry name" value="Cytochrome c oxidase, cbb3-type, subunit I"/>
    <property type="match status" value="1"/>
</dbReference>
<dbReference type="PROSITE" id="PS00077">
    <property type="entry name" value="COX1_CUB"/>
    <property type="match status" value="1"/>
</dbReference>
<keyword evidence="11 19" id="KW-0479">Metal-binding</keyword>
<dbReference type="InterPro" id="IPR023615">
    <property type="entry name" value="Cyt_c_Oxase_su1_BS"/>
</dbReference>
<evidence type="ECO:0000256" key="12">
    <source>
        <dbReference type="ARBA" id="ARBA00022967"/>
    </source>
</evidence>
<evidence type="ECO:0000256" key="17">
    <source>
        <dbReference type="ARBA" id="ARBA00023136"/>
    </source>
</evidence>
<comment type="cofactor">
    <cofactor evidence="19">
        <name>Cu(2+)</name>
        <dbReference type="ChEBI" id="CHEBI:29036"/>
    </cofactor>
    <text evidence="19">Binds 1 copper ion per subunit, denoted as copper B.</text>
</comment>
<dbReference type="CDD" id="cd01661">
    <property type="entry name" value="cbb3_Oxidase_I"/>
    <property type="match status" value="1"/>
</dbReference>
<dbReference type="Proteomes" id="UP001268683">
    <property type="component" value="Chromosome"/>
</dbReference>
<feature type="transmembrane region" description="Helical" evidence="21">
    <location>
        <begin position="430"/>
        <end position="453"/>
    </location>
</feature>
<feature type="transmembrane region" description="Helical" evidence="21">
    <location>
        <begin position="20"/>
        <end position="39"/>
    </location>
</feature>
<keyword evidence="8 19" id="KW-0349">Heme</keyword>
<feature type="transmembrane region" description="Helical" evidence="21">
    <location>
        <begin position="199"/>
        <end position="222"/>
    </location>
</feature>
<feature type="binding site" description="axial binding residue" evidence="19">
    <location>
        <position position="342"/>
    </location>
    <ligand>
        <name>heme b</name>
        <dbReference type="ChEBI" id="CHEBI:60344"/>
        <label>2; high-spin</label>
    </ligand>
    <ligandPart>
        <name>Fe</name>
        <dbReference type="ChEBI" id="CHEBI:18248"/>
    </ligandPart>
</feature>
<evidence type="ECO:0000256" key="19">
    <source>
        <dbReference type="PIRSR" id="PIRSR604677-50"/>
    </source>
</evidence>
<feature type="binding site" description="axial binding residue" evidence="19">
    <location>
        <position position="57"/>
    </location>
    <ligand>
        <name>heme b</name>
        <dbReference type="ChEBI" id="CHEBI:60344"/>
        <label>1; low-spin</label>
    </ligand>
    <ligandPart>
        <name>Fe</name>
        <dbReference type="ChEBI" id="CHEBI:18248"/>
    </ligandPart>
</feature>
<comment type="cofactor">
    <cofactor evidence="1">
        <name>heme b</name>
        <dbReference type="ChEBI" id="CHEBI:60344"/>
    </cofactor>
</comment>
<dbReference type="InterPro" id="IPR023616">
    <property type="entry name" value="Cyt_c_oxase-like_su1_dom"/>
</dbReference>
<evidence type="ECO:0000313" key="24">
    <source>
        <dbReference type="Proteomes" id="UP001268683"/>
    </source>
</evidence>
<dbReference type="EC" id="7.1.1.9" evidence="5"/>
<dbReference type="NCBIfam" id="TIGR00780">
    <property type="entry name" value="ccoN"/>
    <property type="match status" value="1"/>
</dbReference>
<keyword evidence="15 19" id="KW-0408">Iron</keyword>
<feature type="domain" description="Cytochrome oxidase subunit I profile" evidence="22">
    <location>
        <begin position="15"/>
        <end position="476"/>
    </location>
</feature>
<protein>
    <recommendedName>
        <fullName evidence="5">cytochrome-c oxidase</fullName>
        <ecNumber evidence="5">7.1.1.9</ecNumber>
    </recommendedName>
</protein>
<evidence type="ECO:0000256" key="16">
    <source>
        <dbReference type="ARBA" id="ARBA00023008"/>
    </source>
</evidence>
<evidence type="ECO:0000256" key="8">
    <source>
        <dbReference type="ARBA" id="ARBA00022617"/>
    </source>
</evidence>
<evidence type="ECO:0000256" key="2">
    <source>
        <dbReference type="ARBA" id="ARBA00004651"/>
    </source>
</evidence>
<evidence type="ECO:0000256" key="15">
    <source>
        <dbReference type="ARBA" id="ARBA00023004"/>
    </source>
</evidence>
<evidence type="ECO:0000256" key="20">
    <source>
        <dbReference type="RuleBase" id="RU000370"/>
    </source>
</evidence>
<dbReference type="GO" id="GO:0005886">
    <property type="term" value="C:plasma membrane"/>
    <property type="evidence" value="ECO:0007669"/>
    <property type="project" value="UniProtKB-SubCell"/>
</dbReference>
<dbReference type="InterPro" id="IPR036927">
    <property type="entry name" value="Cyt_c_oxase-like_su1_sf"/>
</dbReference>
<feature type="transmembrane region" description="Helical" evidence="21">
    <location>
        <begin position="156"/>
        <end position="179"/>
    </location>
</feature>
<evidence type="ECO:0000256" key="14">
    <source>
        <dbReference type="ARBA" id="ARBA00022989"/>
    </source>
</evidence>
<dbReference type="GO" id="GO:0046872">
    <property type="term" value="F:metal ion binding"/>
    <property type="evidence" value="ECO:0007669"/>
    <property type="project" value="UniProtKB-KW"/>
</dbReference>
<dbReference type="PROSITE" id="PS50855">
    <property type="entry name" value="COX1"/>
    <property type="match status" value="1"/>
</dbReference>
<dbReference type="GO" id="GO:0009060">
    <property type="term" value="P:aerobic respiration"/>
    <property type="evidence" value="ECO:0007669"/>
    <property type="project" value="InterPro"/>
</dbReference>
<comment type="subcellular location">
    <subcellularLocation>
        <location evidence="2">Cell membrane</location>
        <topology evidence="2">Multi-pass membrane protein</topology>
    </subcellularLocation>
</comment>
<feature type="transmembrane region" description="Helical" evidence="21">
    <location>
        <begin position="303"/>
        <end position="323"/>
    </location>
</feature>
<dbReference type="RefSeq" id="WP_310799251.1">
    <property type="nucleotide sequence ID" value="NZ_CP123872.1"/>
</dbReference>
<dbReference type="PANTHER" id="PTHR10422:SF29">
    <property type="entry name" value="CYTOCHROME C OXIDASE SUBUNIT 1 HOMOLOG, BACTEROID"/>
    <property type="match status" value="1"/>
</dbReference>
<dbReference type="Pfam" id="PF00115">
    <property type="entry name" value="COX1"/>
    <property type="match status" value="1"/>
</dbReference>
<feature type="transmembrane region" description="Helical" evidence="21">
    <location>
        <begin position="234"/>
        <end position="251"/>
    </location>
</feature>
<evidence type="ECO:0000256" key="11">
    <source>
        <dbReference type="ARBA" id="ARBA00022723"/>
    </source>
</evidence>
<dbReference type="KEGG" id="tmk:QGN29_03315"/>
<name>A0AA52HB91_9PROT</name>
<evidence type="ECO:0000256" key="9">
    <source>
        <dbReference type="ARBA" id="ARBA00022660"/>
    </source>
</evidence>
<dbReference type="InterPro" id="IPR004677">
    <property type="entry name" value="Cyt_c_oxidase_cbb3_su1"/>
</dbReference>
<dbReference type="GO" id="GO:0020037">
    <property type="term" value="F:heme binding"/>
    <property type="evidence" value="ECO:0007669"/>
    <property type="project" value="InterPro"/>
</dbReference>
<keyword evidence="16" id="KW-0186">Copper</keyword>
<keyword evidence="9 20" id="KW-0679">Respiratory chain</keyword>
<feature type="binding site" description="axial binding residue" evidence="19">
    <location>
        <position position="344"/>
    </location>
    <ligand>
        <name>heme b</name>
        <dbReference type="ChEBI" id="CHEBI:60344"/>
        <label>1; low-spin</label>
    </ligand>
    <ligandPart>
        <name>Fe</name>
        <dbReference type="ChEBI" id="CHEBI:18248"/>
    </ligandPart>
</feature>
<dbReference type="SUPFAM" id="SSF81442">
    <property type="entry name" value="Cytochrome c oxidase subunit I-like"/>
    <property type="match status" value="1"/>
</dbReference>
<evidence type="ECO:0000256" key="21">
    <source>
        <dbReference type="SAM" id="Phobius"/>
    </source>
</evidence>
<dbReference type="Gene3D" id="1.20.210.10">
    <property type="entry name" value="Cytochrome c oxidase-like, subunit I domain"/>
    <property type="match status" value="1"/>
</dbReference>
<evidence type="ECO:0000256" key="5">
    <source>
        <dbReference type="ARBA" id="ARBA00012949"/>
    </source>
</evidence>
<comment type="pathway">
    <text evidence="3">Energy metabolism; oxidative phosphorylation.</text>
</comment>
<dbReference type="GO" id="GO:0022904">
    <property type="term" value="P:respiratory electron transport chain"/>
    <property type="evidence" value="ECO:0007669"/>
    <property type="project" value="TreeGrafter"/>
</dbReference>
<keyword evidence="6 20" id="KW-0813">Transport</keyword>
<proteinExistence type="inferred from homology"/>
<dbReference type="EMBL" id="CP123872">
    <property type="protein sequence ID" value="WND03398.1"/>
    <property type="molecule type" value="Genomic_DNA"/>
</dbReference>
<feature type="transmembrane region" description="Helical" evidence="21">
    <location>
        <begin position="125"/>
        <end position="144"/>
    </location>
</feature>